<evidence type="ECO:0000313" key="2">
    <source>
        <dbReference type="EMBL" id="KRL04513.1"/>
    </source>
</evidence>
<keyword evidence="1" id="KW-1133">Transmembrane helix</keyword>
<dbReference type="OrthoDB" id="3237876at2"/>
<evidence type="ECO:0000256" key="1">
    <source>
        <dbReference type="SAM" id="Phobius"/>
    </source>
</evidence>
<feature type="transmembrane region" description="Helical" evidence="1">
    <location>
        <begin position="373"/>
        <end position="391"/>
    </location>
</feature>
<sequence>MKVLVAGNTGYLTREFILKTFPQYEVVITGDPLIKSSVSKKITVIQKNYQQVQDILNIQHFDKIIYFSAYLTFNGKAQHEMEELNALLEYCEKNNSTKFLYVTRQSRLQQDRSKDEVILKQGKEVCYYYASVKGLDIKVIESPYLYSISYSRDFLYQLFKSAAEKKEFELRAAAQEGVFFISLADLSKLIHKIFDSWKKGYEVVEIPLQDPLLLGSLSAKIPDLEINFLSQAPVSTSNEISETATVVSKYSWQQNDSLNAVIADLYAGFSSNWVKTGFFEKFNNAFLKKHRKLIALLEVIAAFFLCIFLNNFAVSNAQFKLIDIKLLYVVMAGTIYGIDLGLVAASLASGLLIYTFVASGTDWLTLFYDPTNWLPFIGYYIVAAVCGYLQIKSKDSINFWEKESTVSEDKCQFIRELYEGEVKEGKKLQKQILGNKNSFGKIFEVTQRLDSVEPAKIFNESIRVLEELLENKSISIYRIEKNSSFARLQVASSDVLNEQPFSLDLKDYKEILTVIKSGEVWVNHNLDARFPMYVTDISQNSQPLLMITIAHTDYTQMSLYYENLFKVLCGLVQNAVLKALFYKETVYGKLHYNETTVLKEEAFVNELKIARQSKEGQNSLYELLKIKVKNTDEIKAVYLKVKDLIRASDILGATEKGDFYLLLTQISSENLPLVLERFSKAGVKSQVVLADEEEEICAS</sequence>
<dbReference type="AlphaFoldDB" id="A0A0R1M9A4"/>
<dbReference type="STRING" id="1423777.FD46_GL001644"/>
<keyword evidence="1" id="KW-0472">Membrane</keyword>
<dbReference type="Proteomes" id="UP000051686">
    <property type="component" value="Unassembled WGS sequence"/>
</dbReference>
<feature type="transmembrane region" description="Helical" evidence="1">
    <location>
        <begin position="326"/>
        <end position="353"/>
    </location>
</feature>
<gene>
    <name evidence="2" type="ORF">FD46_GL001644</name>
</gene>
<dbReference type="EMBL" id="AZEH01000039">
    <property type="protein sequence ID" value="KRL04513.1"/>
    <property type="molecule type" value="Genomic_DNA"/>
</dbReference>
<keyword evidence="1" id="KW-0812">Transmembrane</keyword>
<keyword evidence="3" id="KW-1185">Reference proteome</keyword>
<comment type="caution">
    <text evidence="2">The sequence shown here is derived from an EMBL/GenBank/DDBJ whole genome shotgun (WGS) entry which is preliminary data.</text>
</comment>
<evidence type="ECO:0000313" key="3">
    <source>
        <dbReference type="Proteomes" id="UP000051686"/>
    </source>
</evidence>
<accession>A0A0R1M9A4</accession>
<protein>
    <recommendedName>
        <fullName evidence="4">Nucleoside-diphosphate-sugar epimerase</fullName>
    </recommendedName>
</protein>
<organism evidence="2 3">
    <name type="scientific">Liquorilactobacillus oeni DSM 19972</name>
    <dbReference type="NCBI Taxonomy" id="1423777"/>
    <lineage>
        <taxon>Bacteria</taxon>
        <taxon>Bacillati</taxon>
        <taxon>Bacillota</taxon>
        <taxon>Bacilli</taxon>
        <taxon>Lactobacillales</taxon>
        <taxon>Lactobacillaceae</taxon>
        <taxon>Liquorilactobacillus</taxon>
    </lineage>
</organism>
<evidence type="ECO:0008006" key="4">
    <source>
        <dbReference type="Google" id="ProtNLM"/>
    </source>
</evidence>
<feature type="transmembrane region" description="Helical" evidence="1">
    <location>
        <begin position="293"/>
        <end position="314"/>
    </location>
</feature>
<dbReference type="PATRIC" id="fig|1423777.3.peg.1695"/>
<name>A0A0R1M9A4_9LACO</name>
<dbReference type="RefSeq" id="WP_057896476.1">
    <property type="nucleotide sequence ID" value="NZ_AZEH01000039.1"/>
</dbReference>
<proteinExistence type="predicted"/>
<reference evidence="2 3" key="1">
    <citation type="journal article" date="2015" name="Genome Announc.">
        <title>Expanding the biotechnology potential of lactobacilli through comparative genomics of 213 strains and associated genera.</title>
        <authorList>
            <person name="Sun Z."/>
            <person name="Harris H.M."/>
            <person name="McCann A."/>
            <person name="Guo C."/>
            <person name="Argimon S."/>
            <person name="Zhang W."/>
            <person name="Yang X."/>
            <person name="Jeffery I.B."/>
            <person name="Cooney J.C."/>
            <person name="Kagawa T.F."/>
            <person name="Liu W."/>
            <person name="Song Y."/>
            <person name="Salvetti E."/>
            <person name="Wrobel A."/>
            <person name="Rasinkangas P."/>
            <person name="Parkhill J."/>
            <person name="Rea M.C."/>
            <person name="O'Sullivan O."/>
            <person name="Ritari J."/>
            <person name="Douillard F.P."/>
            <person name="Paul Ross R."/>
            <person name="Yang R."/>
            <person name="Briner A.E."/>
            <person name="Felis G.E."/>
            <person name="de Vos W.M."/>
            <person name="Barrangou R."/>
            <person name="Klaenhammer T.R."/>
            <person name="Caufield P.W."/>
            <person name="Cui Y."/>
            <person name="Zhang H."/>
            <person name="O'Toole P.W."/>
        </authorList>
    </citation>
    <scope>NUCLEOTIDE SEQUENCE [LARGE SCALE GENOMIC DNA]</scope>
    <source>
        <strain evidence="2 3">DSM 19972</strain>
    </source>
</reference>